<sequence>MVATPRAAVTRAVLVRDLVRDLVRGLTLDLRMNGRYLTAPLVIPDTIFRWATRNTATIGRLITTT</sequence>
<organism evidence="1 2">
    <name type="scientific">Streptomyces spinoverrucosus</name>
    <dbReference type="NCBI Taxonomy" id="284043"/>
    <lineage>
        <taxon>Bacteria</taxon>
        <taxon>Bacillati</taxon>
        <taxon>Actinomycetota</taxon>
        <taxon>Actinomycetes</taxon>
        <taxon>Kitasatosporales</taxon>
        <taxon>Streptomycetaceae</taxon>
        <taxon>Streptomyces</taxon>
    </lineage>
</organism>
<gene>
    <name evidence="1" type="ORF">SSP24_40680</name>
</gene>
<evidence type="ECO:0000313" key="1">
    <source>
        <dbReference type="EMBL" id="GEC06413.1"/>
    </source>
</evidence>
<dbReference type="AlphaFoldDB" id="A0A4Y3VIQ6"/>
<dbReference type="Proteomes" id="UP000317881">
    <property type="component" value="Unassembled WGS sequence"/>
</dbReference>
<keyword evidence="2" id="KW-1185">Reference proteome</keyword>
<reference evidence="1 2" key="1">
    <citation type="submission" date="2019-06" db="EMBL/GenBank/DDBJ databases">
        <title>Whole genome shotgun sequence of Streptomyces spinoverrucosus NBRC 14228.</title>
        <authorList>
            <person name="Hosoyama A."/>
            <person name="Uohara A."/>
            <person name="Ohji S."/>
            <person name="Ichikawa N."/>
        </authorList>
    </citation>
    <scope>NUCLEOTIDE SEQUENCE [LARGE SCALE GENOMIC DNA]</scope>
    <source>
        <strain evidence="1 2">NBRC 14228</strain>
    </source>
</reference>
<comment type="caution">
    <text evidence="1">The sequence shown here is derived from an EMBL/GenBank/DDBJ whole genome shotgun (WGS) entry which is preliminary data.</text>
</comment>
<accession>A0A4Y3VIQ6</accession>
<name>A0A4Y3VIQ6_9ACTN</name>
<protein>
    <submittedName>
        <fullName evidence="1">Uncharacterized protein</fullName>
    </submittedName>
</protein>
<proteinExistence type="predicted"/>
<dbReference type="EMBL" id="BJND01000027">
    <property type="protein sequence ID" value="GEC06413.1"/>
    <property type="molecule type" value="Genomic_DNA"/>
</dbReference>
<evidence type="ECO:0000313" key="2">
    <source>
        <dbReference type="Proteomes" id="UP000317881"/>
    </source>
</evidence>